<dbReference type="Pfam" id="PF18761">
    <property type="entry name" value="Heliorhodopsin"/>
    <property type="match status" value="1"/>
</dbReference>
<keyword evidence="1" id="KW-0812">Transmembrane</keyword>
<keyword evidence="1" id="KW-1133">Transmembrane helix</keyword>
<sequence length="332" mass="37244">MPSQSDLSDGSADVAVEQNNHASYDEATIDDIEDGASVVSSKSKNSAYGNAAFRGKNGQSFDSEVRDWEYGLTRVNLFLAIMYMATVIAAFSLYYTGKVAPEFRVPIYYSGQSFNTTTNTWMLQSEFLFDLPIQLLALAIQVSGFINAAVSVLPFINHLYFNKMEKGKNHLKWFEHSISSSLINCCVALSFGQSDLTTIIPIVGCTLSWSYCLMIFETVNTSNGVLNINPVKLPFMVACLIGCFVIPPVFLAYHISYTLGLWTTGDIYWQFITFALAIAHHLLTMLNLIFYFRGSGKWGVEGYEFCEKFHNLQSFVFKQGITWIIIWTGRTT</sequence>
<keyword evidence="1" id="KW-0472">Membrane</keyword>
<feature type="transmembrane region" description="Helical" evidence="1">
    <location>
        <begin position="267"/>
        <end position="292"/>
    </location>
</feature>
<evidence type="ECO:0000256" key="1">
    <source>
        <dbReference type="SAM" id="Phobius"/>
    </source>
</evidence>
<comment type="caution">
    <text evidence="2">The sequence shown here is derived from an EMBL/GenBank/DDBJ whole genome shotgun (WGS) entry which is preliminary data.</text>
</comment>
<dbReference type="OrthoDB" id="10354668at2759"/>
<name>A0A9W7DXV7_9STRA</name>
<gene>
    <name evidence="2" type="ORF">TrST_g4514</name>
</gene>
<reference evidence="3" key="1">
    <citation type="journal article" date="2023" name="Commun. Biol.">
        <title>Genome analysis of Parmales, the sister group of diatoms, reveals the evolutionary specialization of diatoms from phago-mixotrophs to photoautotrophs.</title>
        <authorList>
            <person name="Ban H."/>
            <person name="Sato S."/>
            <person name="Yoshikawa S."/>
            <person name="Yamada K."/>
            <person name="Nakamura Y."/>
            <person name="Ichinomiya M."/>
            <person name="Sato N."/>
            <person name="Blanc-Mathieu R."/>
            <person name="Endo H."/>
            <person name="Kuwata A."/>
            <person name="Ogata H."/>
        </authorList>
    </citation>
    <scope>NUCLEOTIDE SEQUENCE [LARGE SCALE GENOMIC DNA]</scope>
    <source>
        <strain evidence="3">NIES 3701</strain>
    </source>
</reference>
<dbReference type="AlphaFoldDB" id="A0A9W7DXV7"/>
<feature type="transmembrane region" description="Helical" evidence="1">
    <location>
        <begin position="75"/>
        <end position="95"/>
    </location>
</feature>
<accession>A0A9W7DXV7</accession>
<dbReference type="InterPro" id="IPR041113">
    <property type="entry name" value="Heliorhodopsin"/>
</dbReference>
<organism evidence="2 3">
    <name type="scientific">Triparma strigata</name>
    <dbReference type="NCBI Taxonomy" id="1606541"/>
    <lineage>
        <taxon>Eukaryota</taxon>
        <taxon>Sar</taxon>
        <taxon>Stramenopiles</taxon>
        <taxon>Ochrophyta</taxon>
        <taxon>Bolidophyceae</taxon>
        <taxon>Parmales</taxon>
        <taxon>Triparmaceae</taxon>
        <taxon>Triparma</taxon>
    </lineage>
</organism>
<feature type="transmembrane region" description="Helical" evidence="1">
    <location>
        <begin position="231"/>
        <end position="255"/>
    </location>
</feature>
<feature type="transmembrane region" description="Helical" evidence="1">
    <location>
        <begin position="135"/>
        <end position="161"/>
    </location>
</feature>
<dbReference type="Proteomes" id="UP001165085">
    <property type="component" value="Unassembled WGS sequence"/>
</dbReference>
<proteinExistence type="predicted"/>
<evidence type="ECO:0000313" key="3">
    <source>
        <dbReference type="Proteomes" id="UP001165085"/>
    </source>
</evidence>
<evidence type="ECO:0000313" key="2">
    <source>
        <dbReference type="EMBL" id="GMH58115.1"/>
    </source>
</evidence>
<protein>
    <submittedName>
        <fullName evidence="2">Uncharacterized protein</fullName>
    </submittedName>
</protein>
<keyword evidence="3" id="KW-1185">Reference proteome</keyword>
<dbReference type="EMBL" id="BRXY01000051">
    <property type="protein sequence ID" value="GMH58115.1"/>
    <property type="molecule type" value="Genomic_DNA"/>
</dbReference>